<dbReference type="Proteomes" id="UP000004931">
    <property type="component" value="Unassembled WGS sequence"/>
</dbReference>
<reference evidence="2 3" key="1">
    <citation type="journal article" date="2010" name="J. Bacteriol.">
        <title>Genome sequence of the oligotrophic marine Gammaproteobacterium HTCC2143, isolated from the Oregon Coast.</title>
        <authorList>
            <person name="Oh H.M."/>
            <person name="Kang I."/>
            <person name="Ferriera S."/>
            <person name="Giovannoni S.J."/>
            <person name="Cho J.C."/>
        </authorList>
    </citation>
    <scope>NUCLEOTIDE SEQUENCE [LARGE SCALE GENOMIC DNA]</scope>
    <source>
        <strain evidence="2 3">HTCC2143</strain>
    </source>
</reference>
<keyword evidence="1" id="KW-1133">Transmembrane helix</keyword>
<comment type="caution">
    <text evidence="2">The sequence shown here is derived from an EMBL/GenBank/DDBJ whole genome shotgun (WGS) entry which is preliminary data.</text>
</comment>
<dbReference type="STRING" id="247633.GP2143_03273"/>
<keyword evidence="3" id="KW-1185">Reference proteome</keyword>
<dbReference type="EMBL" id="AAVT01000004">
    <property type="protein sequence ID" value="EAW31109.1"/>
    <property type="molecule type" value="Genomic_DNA"/>
</dbReference>
<keyword evidence="1" id="KW-0472">Membrane</keyword>
<proteinExistence type="predicted"/>
<evidence type="ECO:0000313" key="2">
    <source>
        <dbReference type="EMBL" id="EAW31109.1"/>
    </source>
</evidence>
<feature type="transmembrane region" description="Helical" evidence="1">
    <location>
        <begin position="12"/>
        <end position="30"/>
    </location>
</feature>
<sequence>MDNRKIIIIAKLAMYLSATILLLFISFLAYNSSNINYKLASEVAMNEIAAQKIESSKINYRNTMLKGWRWFFSSDVGVSSEKYPIIILRSGFKGIKISDTPSLVVWKIDIFKTSVESRYLQDFTCSITDSDGFDIVSSSASGNISAQSFGAVQGTLKISNYDLERLPGDDWTISIGS</sequence>
<protein>
    <submittedName>
        <fullName evidence="2">Uncharacterized protein</fullName>
    </submittedName>
</protein>
<accession>A0YD06</accession>
<gene>
    <name evidence="2" type="ORF">GP2143_03273</name>
</gene>
<dbReference type="AlphaFoldDB" id="A0YD06"/>
<evidence type="ECO:0000313" key="3">
    <source>
        <dbReference type="Proteomes" id="UP000004931"/>
    </source>
</evidence>
<evidence type="ECO:0000256" key="1">
    <source>
        <dbReference type="SAM" id="Phobius"/>
    </source>
</evidence>
<name>A0YD06_9GAMM</name>
<keyword evidence="1" id="KW-0812">Transmembrane</keyword>
<organism evidence="2 3">
    <name type="scientific">marine gamma proteobacterium HTCC2143</name>
    <dbReference type="NCBI Taxonomy" id="247633"/>
    <lineage>
        <taxon>Bacteria</taxon>
        <taxon>Pseudomonadati</taxon>
        <taxon>Pseudomonadota</taxon>
        <taxon>Gammaproteobacteria</taxon>
        <taxon>Cellvibrionales</taxon>
        <taxon>Spongiibacteraceae</taxon>
        <taxon>BD1-7 clade</taxon>
    </lineage>
</organism>
<dbReference type="OrthoDB" id="9957682at2"/>